<dbReference type="Proteomes" id="UP000834611">
    <property type="component" value="Unassembled WGS sequence"/>
</dbReference>
<dbReference type="EMBL" id="CAHPSF010000003">
    <property type="protein sequence ID" value="CAB5689195.1"/>
    <property type="molecule type" value="Genomic_DNA"/>
</dbReference>
<name>A0A9N8GYE2_PRORE</name>
<comment type="caution">
    <text evidence="1">The sequence shown here is derived from an EMBL/GenBank/DDBJ whole genome shotgun (WGS) entry which is preliminary data.</text>
</comment>
<gene>
    <name evidence="1" type="ORF">GHA_01788</name>
</gene>
<proteinExistence type="predicted"/>
<organism evidence="1 2">
    <name type="scientific">Providencia rettgeri</name>
    <dbReference type="NCBI Taxonomy" id="587"/>
    <lineage>
        <taxon>Bacteria</taxon>
        <taxon>Pseudomonadati</taxon>
        <taxon>Pseudomonadota</taxon>
        <taxon>Gammaproteobacteria</taxon>
        <taxon>Enterobacterales</taxon>
        <taxon>Morganellaceae</taxon>
        <taxon>Providencia</taxon>
    </lineage>
</organism>
<reference evidence="1" key="1">
    <citation type="submission" date="2020-05" db="EMBL/GenBank/DDBJ databases">
        <authorList>
            <person name="Delgado-Blas J."/>
        </authorList>
    </citation>
    <scope>NUCLEOTIDE SEQUENCE</scope>
    <source>
        <strain evidence="1">BB1453</strain>
    </source>
</reference>
<accession>A0A9N8GYE2</accession>
<dbReference type="AlphaFoldDB" id="A0A9N8GYE2"/>
<sequence>MTSANEQYKVTPLWMIEGCYTTLQWMLGYGFPEPHEKAHAWLETAHSASTSVSLGSPERAVACGDASE</sequence>
<evidence type="ECO:0000313" key="1">
    <source>
        <dbReference type="EMBL" id="CAB5689195.1"/>
    </source>
</evidence>
<evidence type="ECO:0000313" key="2">
    <source>
        <dbReference type="Proteomes" id="UP000834611"/>
    </source>
</evidence>
<protein>
    <submittedName>
        <fullName evidence="1">Uncharacterized protein</fullName>
    </submittedName>
</protein>